<dbReference type="PROSITE" id="PS50404">
    <property type="entry name" value="GST_NTER"/>
    <property type="match status" value="1"/>
</dbReference>
<dbReference type="InterPro" id="IPR004045">
    <property type="entry name" value="Glutathione_S-Trfase_N"/>
</dbReference>
<dbReference type="EMBL" id="JADCTT010000004">
    <property type="protein sequence ID" value="KAF9753068.1"/>
    <property type="molecule type" value="Genomic_DNA"/>
</dbReference>
<evidence type="ECO:0000313" key="3">
    <source>
        <dbReference type="Proteomes" id="UP000616885"/>
    </source>
</evidence>
<dbReference type="SUPFAM" id="SSF47616">
    <property type="entry name" value="GST C-terminal domain-like"/>
    <property type="match status" value="1"/>
</dbReference>
<protein>
    <recommendedName>
        <fullName evidence="1">GST N-terminal domain-containing protein</fullName>
    </recommendedName>
</protein>
<dbReference type="InterPro" id="IPR036249">
    <property type="entry name" value="Thioredoxin-like_sf"/>
</dbReference>
<dbReference type="InterPro" id="IPR036282">
    <property type="entry name" value="Glutathione-S-Trfase_C_sf"/>
</dbReference>
<dbReference type="Pfam" id="PF22041">
    <property type="entry name" value="GST_C_7"/>
    <property type="match status" value="1"/>
</dbReference>
<dbReference type="SUPFAM" id="SSF52833">
    <property type="entry name" value="Thioredoxin-like"/>
    <property type="match status" value="1"/>
</dbReference>
<dbReference type="AlphaFoldDB" id="A0A8H7NCE3"/>
<comment type="caution">
    <text evidence="2">The sequence shown here is derived from an EMBL/GenBank/DDBJ whole genome shotgun (WGS) entry which is preliminary data.</text>
</comment>
<evidence type="ECO:0000259" key="1">
    <source>
        <dbReference type="PROSITE" id="PS50404"/>
    </source>
</evidence>
<dbReference type="Gene3D" id="3.40.30.10">
    <property type="entry name" value="Glutaredoxin"/>
    <property type="match status" value="1"/>
</dbReference>
<dbReference type="InterPro" id="IPR054416">
    <property type="entry name" value="GST_UstS-like_C"/>
</dbReference>
<gene>
    <name evidence="2" type="ORF">IM811_011826</name>
</gene>
<name>A0A8H7NCE3_BIOOC</name>
<dbReference type="Pfam" id="PF13409">
    <property type="entry name" value="GST_N_2"/>
    <property type="match status" value="1"/>
</dbReference>
<sequence length="270" mass="30247">MEMDFYDIAMRAPSAEHCCSVNPWKSRLALNFKNIPHTTKWVPLPEIPKFRREKLGMAPCRKHANGSDFFTLPVLVDHATGAKVGDSFDIALYLQKTYPDSGDGDLFPAQKLDFYFDPVLPSWAPPLSVRGDGEQEEYASFNTHVDAAFSTYAGLMGYTMPVDSEATRDEFVRRAGAKSWDDFEVKGEAREQMIEAFKAMLGDLAREFTKNAGGPFILGARATYADLIVGGWLYMASRTLVDGEWQQVRSWHGGVFGDLFDGLKKYAEVK</sequence>
<organism evidence="2 3">
    <name type="scientific">Bionectria ochroleuca</name>
    <name type="common">Gliocladium roseum</name>
    <dbReference type="NCBI Taxonomy" id="29856"/>
    <lineage>
        <taxon>Eukaryota</taxon>
        <taxon>Fungi</taxon>
        <taxon>Dikarya</taxon>
        <taxon>Ascomycota</taxon>
        <taxon>Pezizomycotina</taxon>
        <taxon>Sordariomycetes</taxon>
        <taxon>Hypocreomycetidae</taxon>
        <taxon>Hypocreales</taxon>
        <taxon>Bionectriaceae</taxon>
        <taxon>Clonostachys</taxon>
    </lineage>
</organism>
<reference evidence="2" key="1">
    <citation type="submission" date="2020-10" db="EMBL/GenBank/DDBJ databases">
        <title>High-Quality Genome Resource of Clonostachys rosea strain S41 by Oxford Nanopore Long-Read Sequencing.</title>
        <authorList>
            <person name="Wang H."/>
        </authorList>
    </citation>
    <scope>NUCLEOTIDE SEQUENCE</scope>
    <source>
        <strain evidence="2">S41</strain>
    </source>
</reference>
<dbReference type="Gene3D" id="1.20.1050.10">
    <property type="match status" value="1"/>
</dbReference>
<evidence type="ECO:0000313" key="2">
    <source>
        <dbReference type="EMBL" id="KAF9753068.1"/>
    </source>
</evidence>
<accession>A0A8H7NCE3</accession>
<feature type="domain" description="GST N-terminal" evidence="1">
    <location>
        <begin position="10"/>
        <end position="102"/>
    </location>
</feature>
<proteinExistence type="predicted"/>
<dbReference type="Proteomes" id="UP000616885">
    <property type="component" value="Unassembled WGS sequence"/>
</dbReference>